<dbReference type="InterPro" id="IPR009061">
    <property type="entry name" value="DNA-bd_dom_put_sf"/>
</dbReference>
<accession>A0ABW5SCP0</accession>
<dbReference type="NCBIfam" id="TIGR01764">
    <property type="entry name" value="excise"/>
    <property type="match status" value="1"/>
</dbReference>
<proteinExistence type="predicted"/>
<dbReference type="PANTHER" id="PTHR34585">
    <property type="match status" value="1"/>
</dbReference>
<dbReference type="InterPro" id="IPR010093">
    <property type="entry name" value="SinI_DNA-bd"/>
</dbReference>
<dbReference type="RefSeq" id="WP_379045239.1">
    <property type="nucleotide sequence ID" value="NZ_JBHULZ010000023.1"/>
</dbReference>
<evidence type="ECO:0000313" key="3">
    <source>
        <dbReference type="Proteomes" id="UP001597357"/>
    </source>
</evidence>
<dbReference type="PANTHER" id="PTHR34585:SF22">
    <property type="entry name" value="HELIX-TURN-HELIX DOMAIN-CONTAINING PROTEIN"/>
    <property type="match status" value="1"/>
</dbReference>
<dbReference type="EMBL" id="JBHULZ010000023">
    <property type="protein sequence ID" value="MFD2697422.1"/>
    <property type="molecule type" value="Genomic_DNA"/>
</dbReference>
<dbReference type="InterPro" id="IPR041657">
    <property type="entry name" value="HTH_17"/>
</dbReference>
<feature type="domain" description="Helix-turn-helix" evidence="1">
    <location>
        <begin position="37"/>
        <end position="86"/>
    </location>
</feature>
<dbReference type="Proteomes" id="UP001597357">
    <property type="component" value="Unassembled WGS sequence"/>
</dbReference>
<comment type="caution">
    <text evidence="2">The sequence shown here is derived from an EMBL/GenBank/DDBJ whole genome shotgun (WGS) entry which is preliminary data.</text>
</comment>
<name>A0ABW5SCP0_9FLAO</name>
<organism evidence="2 3">
    <name type="scientific">Mesonia sediminis</name>
    <dbReference type="NCBI Taxonomy" id="1703946"/>
    <lineage>
        <taxon>Bacteria</taxon>
        <taxon>Pseudomonadati</taxon>
        <taxon>Bacteroidota</taxon>
        <taxon>Flavobacteriia</taxon>
        <taxon>Flavobacteriales</taxon>
        <taxon>Flavobacteriaceae</taxon>
        <taxon>Mesonia</taxon>
    </lineage>
</organism>
<dbReference type="Pfam" id="PF12728">
    <property type="entry name" value="HTH_17"/>
    <property type="match status" value="1"/>
</dbReference>
<evidence type="ECO:0000313" key="2">
    <source>
        <dbReference type="EMBL" id="MFD2697422.1"/>
    </source>
</evidence>
<keyword evidence="3" id="KW-1185">Reference proteome</keyword>
<gene>
    <name evidence="2" type="ORF">ACFSQ0_05415</name>
</gene>
<dbReference type="SUPFAM" id="SSF46955">
    <property type="entry name" value="Putative DNA-binding domain"/>
    <property type="match status" value="1"/>
</dbReference>
<protein>
    <submittedName>
        <fullName evidence="2">Helix-turn-helix domain-containing protein</fullName>
    </submittedName>
</protein>
<evidence type="ECO:0000259" key="1">
    <source>
        <dbReference type="Pfam" id="PF12728"/>
    </source>
</evidence>
<sequence length="88" mass="10278">MNAEIVTTKHLKDLKNDLLKKLNEIELNQKKGIKKRWLRTEEAAEYLNISKPTLLNYRVNNVIPSSKIGGSYYYDVEQIDKLLTDNKI</sequence>
<reference evidence="3" key="1">
    <citation type="journal article" date="2019" name="Int. J. Syst. Evol. Microbiol.">
        <title>The Global Catalogue of Microorganisms (GCM) 10K type strain sequencing project: providing services to taxonomists for standard genome sequencing and annotation.</title>
        <authorList>
            <consortium name="The Broad Institute Genomics Platform"/>
            <consortium name="The Broad Institute Genome Sequencing Center for Infectious Disease"/>
            <person name="Wu L."/>
            <person name="Ma J."/>
        </authorList>
    </citation>
    <scope>NUCLEOTIDE SEQUENCE [LARGE SCALE GENOMIC DNA]</scope>
    <source>
        <strain evidence="3">KCTC 42255</strain>
    </source>
</reference>